<evidence type="ECO:0000313" key="3">
    <source>
        <dbReference type="Proteomes" id="UP000217676"/>
    </source>
</evidence>
<sequence length="102" mass="11203">MVPMPPRMTAARRNAEFGATGPAKTYISGTTVPWKWAWTVPATPARVAPRAKAMSLTRKPLMPMAVAAVSSSRMATQARPMRESWARLKTTTTRTRTSSISR</sequence>
<dbReference type="Proteomes" id="UP000217676">
    <property type="component" value="Chromosome"/>
</dbReference>
<dbReference type="AlphaFoldDB" id="A0A160NV42"/>
<reference evidence="2 3" key="1">
    <citation type="journal article" date="2016" name="Genome Announc.">
        <title>Complete Genome Sequence of Thiostrepton-Producing Streptomyces laurentii ATCC 31255.</title>
        <authorList>
            <person name="Doi K."/>
            <person name="Fujino Y."/>
            <person name="Nagayoshi Y."/>
            <person name="Ohshima T."/>
            <person name="Ogata S."/>
        </authorList>
    </citation>
    <scope>NUCLEOTIDE SEQUENCE [LARGE SCALE GENOMIC DNA]</scope>
    <source>
        <strain evidence="2 3">ATCC 31255</strain>
    </source>
</reference>
<feature type="compositionally biased region" description="Low complexity" evidence="1">
    <location>
        <begin position="90"/>
        <end position="102"/>
    </location>
</feature>
<evidence type="ECO:0000313" key="2">
    <source>
        <dbReference type="EMBL" id="BAU82469.1"/>
    </source>
</evidence>
<keyword evidence="3" id="KW-1185">Reference proteome</keyword>
<feature type="region of interest" description="Disordered" evidence="1">
    <location>
        <begin position="73"/>
        <end position="102"/>
    </location>
</feature>
<name>A0A160NV42_STRLU</name>
<evidence type="ECO:0000256" key="1">
    <source>
        <dbReference type="SAM" id="MobiDB-lite"/>
    </source>
</evidence>
<organism evidence="2 3">
    <name type="scientific">Streptomyces laurentii</name>
    <dbReference type="NCBI Taxonomy" id="39478"/>
    <lineage>
        <taxon>Bacteria</taxon>
        <taxon>Bacillati</taxon>
        <taxon>Actinomycetota</taxon>
        <taxon>Actinomycetes</taxon>
        <taxon>Kitasatosporales</taxon>
        <taxon>Streptomycetaceae</taxon>
        <taxon>Streptomyces</taxon>
    </lineage>
</organism>
<dbReference type="EMBL" id="AP017424">
    <property type="protein sequence ID" value="BAU82469.1"/>
    <property type="molecule type" value="Genomic_DNA"/>
</dbReference>
<protein>
    <submittedName>
        <fullName evidence="2">Two component transcriptional regulator, winged helix family</fullName>
    </submittedName>
</protein>
<accession>A0A160NV42</accession>
<proteinExistence type="predicted"/>
<dbReference type="KEGG" id="slau:SLA_1530"/>
<gene>
    <name evidence="2" type="ORF">SLA_1530</name>
</gene>